<dbReference type="Pfam" id="PF00023">
    <property type="entry name" value="Ank"/>
    <property type="match status" value="2"/>
</dbReference>
<organism evidence="4 5">
    <name type="scientific">Scylla paramamosain</name>
    <name type="common">Mud crab</name>
    <dbReference type="NCBI Taxonomy" id="85552"/>
    <lineage>
        <taxon>Eukaryota</taxon>
        <taxon>Metazoa</taxon>
        <taxon>Ecdysozoa</taxon>
        <taxon>Arthropoda</taxon>
        <taxon>Crustacea</taxon>
        <taxon>Multicrustacea</taxon>
        <taxon>Malacostraca</taxon>
        <taxon>Eumalacostraca</taxon>
        <taxon>Eucarida</taxon>
        <taxon>Decapoda</taxon>
        <taxon>Pleocyemata</taxon>
        <taxon>Brachyura</taxon>
        <taxon>Eubrachyura</taxon>
        <taxon>Portunoidea</taxon>
        <taxon>Portunidae</taxon>
        <taxon>Portuninae</taxon>
        <taxon>Scylla</taxon>
    </lineage>
</organism>
<evidence type="ECO:0000313" key="5">
    <source>
        <dbReference type="Proteomes" id="UP001487740"/>
    </source>
</evidence>
<feature type="repeat" description="ANK" evidence="3">
    <location>
        <begin position="90"/>
        <end position="122"/>
    </location>
</feature>
<keyword evidence="5" id="KW-1185">Reference proteome</keyword>
<dbReference type="PANTHER" id="PTHR24123:SF33">
    <property type="entry name" value="PROTEIN HOS4"/>
    <property type="match status" value="1"/>
</dbReference>
<feature type="repeat" description="ANK" evidence="3">
    <location>
        <begin position="499"/>
        <end position="531"/>
    </location>
</feature>
<feature type="repeat" description="ANK" evidence="3">
    <location>
        <begin position="188"/>
        <end position="220"/>
    </location>
</feature>
<feature type="repeat" description="ANK" evidence="3">
    <location>
        <begin position="393"/>
        <end position="425"/>
    </location>
</feature>
<dbReference type="PANTHER" id="PTHR24123">
    <property type="entry name" value="ANKYRIN REPEAT-CONTAINING"/>
    <property type="match status" value="1"/>
</dbReference>
<feature type="repeat" description="ANK" evidence="3">
    <location>
        <begin position="597"/>
        <end position="629"/>
    </location>
</feature>
<dbReference type="InterPro" id="IPR036770">
    <property type="entry name" value="Ankyrin_rpt-contain_sf"/>
</dbReference>
<dbReference type="AlphaFoldDB" id="A0AAW0TTE6"/>
<keyword evidence="1" id="KW-0677">Repeat</keyword>
<dbReference type="Proteomes" id="UP001487740">
    <property type="component" value="Unassembled WGS sequence"/>
</dbReference>
<keyword evidence="2 3" id="KW-0040">ANK repeat</keyword>
<dbReference type="PROSITE" id="PS50088">
    <property type="entry name" value="ANK_REPEAT"/>
    <property type="match status" value="12"/>
</dbReference>
<feature type="repeat" description="ANK" evidence="3">
    <location>
        <begin position="328"/>
        <end position="348"/>
    </location>
</feature>
<evidence type="ECO:0000256" key="2">
    <source>
        <dbReference type="ARBA" id="ARBA00023043"/>
    </source>
</evidence>
<comment type="caution">
    <text evidence="4">The sequence shown here is derived from an EMBL/GenBank/DDBJ whole genome shotgun (WGS) entry which is preliminary data.</text>
</comment>
<name>A0AAW0TTE6_SCYPA</name>
<dbReference type="SMART" id="SM00248">
    <property type="entry name" value="ANK"/>
    <property type="match status" value="22"/>
</dbReference>
<proteinExistence type="predicted"/>
<evidence type="ECO:0000256" key="3">
    <source>
        <dbReference type="PROSITE-ProRule" id="PRU00023"/>
    </source>
</evidence>
<dbReference type="Gene3D" id="1.25.40.20">
    <property type="entry name" value="Ankyrin repeat-containing domain"/>
    <property type="match status" value="8"/>
</dbReference>
<reference evidence="4 5" key="1">
    <citation type="submission" date="2023-03" db="EMBL/GenBank/DDBJ databases">
        <title>High-quality genome of Scylla paramamosain provides insights in environmental adaptation.</title>
        <authorList>
            <person name="Zhang L."/>
        </authorList>
    </citation>
    <scope>NUCLEOTIDE SEQUENCE [LARGE SCALE GENOMIC DNA]</scope>
    <source>
        <strain evidence="4">LZ_2023a</strain>
        <tissue evidence="4">Muscle</tissue>
    </source>
</reference>
<feature type="repeat" description="ANK" evidence="3">
    <location>
        <begin position="564"/>
        <end position="596"/>
    </location>
</feature>
<evidence type="ECO:0000256" key="1">
    <source>
        <dbReference type="ARBA" id="ARBA00022737"/>
    </source>
</evidence>
<accession>A0AAW0TTE6</accession>
<protein>
    <submittedName>
        <fullName evidence="4">Uncharacterized protein</fullName>
    </submittedName>
</protein>
<dbReference type="Pfam" id="PF13637">
    <property type="entry name" value="Ank_4"/>
    <property type="match status" value="1"/>
</dbReference>
<dbReference type="EMBL" id="JARAKH010000025">
    <property type="protein sequence ID" value="KAK8390781.1"/>
    <property type="molecule type" value="Genomic_DNA"/>
</dbReference>
<feature type="repeat" description="ANK" evidence="3">
    <location>
        <begin position="709"/>
        <end position="742"/>
    </location>
</feature>
<feature type="repeat" description="ANK" evidence="3">
    <location>
        <begin position="295"/>
        <end position="327"/>
    </location>
</feature>
<dbReference type="Pfam" id="PF12796">
    <property type="entry name" value="Ank_2"/>
    <property type="match status" value="6"/>
</dbReference>
<dbReference type="SUPFAM" id="SSF48403">
    <property type="entry name" value="Ankyrin repeat"/>
    <property type="match status" value="3"/>
</dbReference>
<evidence type="ECO:0000313" key="4">
    <source>
        <dbReference type="EMBL" id="KAK8390781.1"/>
    </source>
</evidence>
<feature type="repeat" description="ANK" evidence="3">
    <location>
        <begin position="1084"/>
        <end position="1116"/>
    </location>
</feature>
<feature type="repeat" description="ANK" evidence="3">
    <location>
        <begin position="155"/>
        <end position="187"/>
    </location>
</feature>
<dbReference type="InterPro" id="IPR051165">
    <property type="entry name" value="Multifunctional_ANK_Repeat"/>
</dbReference>
<sequence length="1157" mass="123530">MASSQTDLSEEWFMKWMTHQPTQELVIAVDNGDEARVRSSLNRGAHPEVSVPTDDGMSGSLVSVAANKGHHDLLPHLLQAGLSIEGGGTIDRTPLMDAAGNGHTETVKALLTLGANPLATDSEEWTALHHAAAQGHQQCVAALTPVIPPIPAHLEAHTPVHAASYYGHLEVLEQLAGAGWPLTTGDSDGDTPVHHAAAGGSVKCQEWLIERGGDPRMQNKAGHTPIDKELVIAVEKGDDDIVKSSLATGAHPEVTVPTDDGMSLSLVSVAAKNGHQHLLPRLLQAGLSVEGKGTIDMTPLMLAAGNGHTQTVKALLTFGANPLATDTEGRTALHYAAARGQQQCVAVLTPVIPPTPAHLAAHTPVHAASYHGHLEVLEQLAGAGWPLTARDSDDDSPLHYAATGGSVTCQEWLIQRGGDPHMQNKAGHTPMDKELVIAVDKGDETRMRSSLGRGAHPAVTVPNDDGMGSLVSVAANKGHHHLLPGLLQAGLSIEGEGTIDRTPLMEAAGNGHTQTVKALLTLGANPLATNSEGWTALHYAAARGQQQCVAALTSVIPPTSAHLEAYTPVHAASYFGQVQVLEQLAGVGWPLTARDSDGNTPLHTASEGDSVTCLGWLVKRGGDPCVRNKNGHTPLDVAVQFGLHEVETWLAKNGGAVVRNEDRRVEEVRIRQGRHKDNHNSVLSWLIELNEAAMALIPEIYDGHVLSQEGLTPLHAAALLGASSSVVEAMLRRGVNPHVITPDNMTPFDLARQEGHDPVIKGLQCHQCVKSAESPEYLYQELVSTISRGDDVQAVSSLLCKGAPIESMGGCTALRLAVTTDRARTVSLLLASGAFLSANMLQEAWKSHNVTHRVLASLTTAYCCRLRVEQRRLLKVSRALVEGISSLLEDIEGNIPWLAVWRRGEDTDRATLSDLLAKAAATSCPVTAAFLQNAGAWPFFSQVSGVSALHAALDAGHQAMAEVLIRHLGACPYVPDTHGRLPVHMMSDEERQRLEQRLFEAEREKLQDLELRQKADCEKAAARTALDVQKVLFDNHKNGDDKNVSADDFRAALLLASRKGLLQLTHLLLREDCHLVDEVLEDICATTALHQAASHGQDGCVALLLSAGANTQQRDRYGHTPRLLAVMFGHTSTADLLAQQDVQDPPCRVGTTAKQMT</sequence>
<feature type="repeat" description="ANK" evidence="3">
    <location>
        <begin position="360"/>
        <end position="392"/>
    </location>
</feature>
<gene>
    <name evidence="4" type="ORF">O3P69_010468</name>
</gene>
<dbReference type="InterPro" id="IPR002110">
    <property type="entry name" value="Ankyrin_rpt"/>
</dbReference>
<dbReference type="PROSITE" id="PS50297">
    <property type="entry name" value="ANK_REP_REGION"/>
    <property type="match status" value="9"/>
</dbReference>